<proteinExistence type="predicted"/>
<dbReference type="RefSeq" id="XP_022494007.1">
    <property type="nucleotide sequence ID" value="XM_022626323.1"/>
</dbReference>
<name>A0A1F5LZN3_PENAI</name>
<protein>
    <submittedName>
        <fullName evidence="2">Uncharacterized protein</fullName>
    </submittedName>
</protein>
<dbReference type="GeneID" id="34571057"/>
<dbReference type="AlphaFoldDB" id="A0A1F5LZN3"/>
<comment type="caution">
    <text evidence="2">The sequence shown here is derived from an EMBL/GenBank/DDBJ whole genome shotgun (WGS) entry which is preliminary data.</text>
</comment>
<organism evidence="2 3">
    <name type="scientific">Penicillium arizonense</name>
    <dbReference type="NCBI Taxonomy" id="1835702"/>
    <lineage>
        <taxon>Eukaryota</taxon>
        <taxon>Fungi</taxon>
        <taxon>Dikarya</taxon>
        <taxon>Ascomycota</taxon>
        <taxon>Pezizomycotina</taxon>
        <taxon>Eurotiomycetes</taxon>
        <taxon>Eurotiomycetidae</taxon>
        <taxon>Eurotiales</taxon>
        <taxon>Aspergillaceae</taxon>
        <taxon>Penicillium</taxon>
    </lineage>
</organism>
<sequence length="102" mass="11592">MRFSLLSILALAPATFALVLDTPIIKSRRTWDLTWRLDTEDVGFFLTRDFKTFDFIGVAPAEPEKATVKVPRELLRPGDVWLVAYTNDGRGPIGYSEKFTLE</sequence>
<dbReference type="OrthoDB" id="4238189at2759"/>
<feature type="signal peptide" evidence="1">
    <location>
        <begin position="1"/>
        <end position="17"/>
    </location>
</feature>
<accession>A0A1F5LZN3</accession>
<dbReference type="Proteomes" id="UP000177622">
    <property type="component" value="Unassembled WGS sequence"/>
</dbReference>
<keyword evidence="1" id="KW-0732">Signal</keyword>
<gene>
    <name evidence="2" type="ORF">PENARI_c001G02614</name>
</gene>
<feature type="chain" id="PRO_5009520026" evidence="1">
    <location>
        <begin position="18"/>
        <end position="102"/>
    </location>
</feature>
<keyword evidence="3" id="KW-1185">Reference proteome</keyword>
<evidence type="ECO:0000313" key="2">
    <source>
        <dbReference type="EMBL" id="OGE58585.1"/>
    </source>
</evidence>
<dbReference type="EMBL" id="LXJU01000001">
    <property type="protein sequence ID" value="OGE58585.1"/>
    <property type="molecule type" value="Genomic_DNA"/>
</dbReference>
<reference evidence="2 3" key="1">
    <citation type="journal article" date="2016" name="Sci. Rep.">
        <title>Penicillium arizonense, a new, genome sequenced fungal species, reveals a high chemical diversity in secreted metabolites.</title>
        <authorList>
            <person name="Grijseels S."/>
            <person name="Nielsen J.C."/>
            <person name="Randelovic M."/>
            <person name="Nielsen J."/>
            <person name="Nielsen K.F."/>
            <person name="Workman M."/>
            <person name="Frisvad J.C."/>
        </authorList>
    </citation>
    <scope>NUCLEOTIDE SEQUENCE [LARGE SCALE GENOMIC DNA]</scope>
    <source>
        <strain evidence="2 3">CBS 141311</strain>
    </source>
</reference>
<evidence type="ECO:0000256" key="1">
    <source>
        <dbReference type="SAM" id="SignalP"/>
    </source>
</evidence>
<evidence type="ECO:0000313" key="3">
    <source>
        <dbReference type="Proteomes" id="UP000177622"/>
    </source>
</evidence>